<feature type="transmembrane region" description="Helical" evidence="2">
    <location>
        <begin position="539"/>
        <end position="564"/>
    </location>
</feature>
<organism evidence="4 5">
    <name type="scientific">Thiorhodococcus minor</name>
    <dbReference type="NCBI Taxonomy" id="57489"/>
    <lineage>
        <taxon>Bacteria</taxon>
        <taxon>Pseudomonadati</taxon>
        <taxon>Pseudomonadota</taxon>
        <taxon>Gammaproteobacteria</taxon>
        <taxon>Chromatiales</taxon>
        <taxon>Chromatiaceae</taxon>
        <taxon>Thiorhodococcus</taxon>
    </lineage>
</organism>
<dbReference type="AlphaFoldDB" id="A0A6M0JX31"/>
<keyword evidence="2" id="KW-1133">Transmembrane helix</keyword>
<dbReference type="Proteomes" id="UP000483379">
    <property type="component" value="Unassembled WGS sequence"/>
</dbReference>
<dbReference type="SMART" id="SM00327">
    <property type="entry name" value="VWA"/>
    <property type="match status" value="1"/>
</dbReference>
<dbReference type="CDD" id="cd00198">
    <property type="entry name" value="vWFA"/>
    <property type="match status" value="1"/>
</dbReference>
<keyword evidence="5" id="KW-1185">Reference proteome</keyword>
<gene>
    <name evidence="4" type="ORF">G3446_09185</name>
</gene>
<evidence type="ECO:0000259" key="3">
    <source>
        <dbReference type="PROSITE" id="PS50234"/>
    </source>
</evidence>
<keyword evidence="2" id="KW-0812">Transmembrane</keyword>
<dbReference type="SUPFAM" id="SSF53300">
    <property type="entry name" value="vWA-like"/>
    <property type="match status" value="1"/>
</dbReference>
<feature type="domain" description="VWFA" evidence="3">
    <location>
        <begin position="1"/>
        <end position="182"/>
    </location>
</feature>
<sequence length="597" mass="65082">MRMLIDVSGSMRKNDPENLRVPALRLVNELLPEGARAGVWLFAEKTEVLAPPGDVDKGWKRKTGARLDRIHSRGLLTDIEQAITTAVTGWDAAAGDDERHLVLLTDGLVDVSKDDAADDASRQRILSEQLERLKRLGVKVHAVTLSDNVDMPLMRLLTSETGGWLETARDADALQRVFLHMLEQTAEPTTVPIKGNGFEIDDQVSELTVLAFHAEGGKTALISPSRDRLSAQRHPDGITWRTEPGYDLVTVKDPEAGTWRLKGVEDPDNRVVVVTDLQIESTRLPNTLSAGEQPEIEAWLTDHRRTVTRADLLEVLSARAEIAPLGPQAGETPAGPEGQAPEREIGADSSPAEATEPLDTAPKLPVALELTLDPNSSRFAARLDTQSLGTGSYRLTLVIDGGTFQRQTVKRFKVAGAPIEVDYAEQLPSPDDPVARIKIRITGEADLIKPDSLLGYLLIEAPSGERSVVEIPESARLPLGIKIPVQAPGRYQIKGQLIATTLRDDSIVFRPEPQRLNLDFPAPETQEAAEEAPKPPIQWLALSSYVLGGNLLVGLILGLTWWLLKRSAPTPVVEGETPAPKKGGAKQDKKGKTRKRS</sequence>
<dbReference type="EMBL" id="JAAIJQ010000021">
    <property type="protein sequence ID" value="NEV62060.1"/>
    <property type="molecule type" value="Genomic_DNA"/>
</dbReference>
<proteinExistence type="predicted"/>
<accession>A0A6M0JX31</accession>
<comment type="caution">
    <text evidence="4">The sequence shown here is derived from an EMBL/GenBank/DDBJ whole genome shotgun (WGS) entry which is preliminary data.</text>
</comment>
<dbReference type="PROSITE" id="PS50234">
    <property type="entry name" value="VWFA"/>
    <property type="match status" value="1"/>
</dbReference>
<dbReference type="Pfam" id="PF00092">
    <property type="entry name" value="VWA"/>
    <property type="match status" value="1"/>
</dbReference>
<reference evidence="4 5" key="1">
    <citation type="submission" date="2020-02" db="EMBL/GenBank/DDBJ databases">
        <title>Genome sequences of Thiorhodococcus mannitoliphagus and Thiorhodococcus minor, purple sulfur photosynthetic bacteria in the gammaproteobacterial family, Chromatiaceae.</title>
        <authorList>
            <person name="Aviles F.A."/>
            <person name="Meyer T.E."/>
            <person name="Kyndt J.A."/>
        </authorList>
    </citation>
    <scope>NUCLEOTIDE SEQUENCE [LARGE SCALE GENOMIC DNA]</scope>
    <source>
        <strain evidence="4 5">DSM 11518</strain>
    </source>
</reference>
<evidence type="ECO:0000256" key="1">
    <source>
        <dbReference type="SAM" id="MobiDB-lite"/>
    </source>
</evidence>
<evidence type="ECO:0000313" key="5">
    <source>
        <dbReference type="Proteomes" id="UP000483379"/>
    </source>
</evidence>
<keyword evidence="2" id="KW-0472">Membrane</keyword>
<protein>
    <submittedName>
        <fullName evidence="4">VWA domain-containing protein</fullName>
    </submittedName>
</protein>
<dbReference type="InterPro" id="IPR036465">
    <property type="entry name" value="vWFA_dom_sf"/>
</dbReference>
<evidence type="ECO:0000313" key="4">
    <source>
        <dbReference type="EMBL" id="NEV62060.1"/>
    </source>
</evidence>
<name>A0A6M0JX31_9GAMM</name>
<dbReference type="Gene3D" id="3.40.50.410">
    <property type="entry name" value="von Willebrand factor, type A domain"/>
    <property type="match status" value="1"/>
</dbReference>
<feature type="region of interest" description="Disordered" evidence="1">
    <location>
        <begin position="323"/>
        <end position="360"/>
    </location>
</feature>
<feature type="region of interest" description="Disordered" evidence="1">
    <location>
        <begin position="570"/>
        <end position="597"/>
    </location>
</feature>
<dbReference type="InterPro" id="IPR002035">
    <property type="entry name" value="VWF_A"/>
</dbReference>
<evidence type="ECO:0000256" key="2">
    <source>
        <dbReference type="SAM" id="Phobius"/>
    </source>
</evidence>